<dbReference type="Gene3D" id="1.10.260.40">
    <property type="entry name" value="lambda repressor-like DNA-binding domains"/>
    <property type="match status" value="1"/>
</dbReference>
<dbReference type="Pfam" id="PF00356">
    <property type="entry name" value="LacI"/>
    <property type="match status" value="1"/>
</dbReference>
<gene>
    <name evidence="6" type="ORF">DW789_08945</name>
    <name evidence="5" type="ORF">DXB87_15910</name>
</gene>
<dbReference type="GO" id="GO:0000976">
    <property type="term" value="F:transcription cis-regulatory region binding"/>
    <property type="evidence" value="ECO:0007669"/>
    <property type="project" value="TreeGrafter"/>
</dbReference>
<keyword evidence="1" id="KW-0805">Transcription regulation</keyword>
<dbReference type="CDD" id="cd06307">
    <property type="entry name" value="PBP1_sugar_binding"/>
    <property type="match status" value="1"/>
</dbReference>
<dbReference type="RefSeq" id="WP_117702875.1">
    <property type="nucleotide sequence ID" value="NZ_CAUCUV010000025.1"/>
</dbReference>
<dbReference type="EMBL" id="QSJG01000016">
    <property type="protein sequence ID" value="RHD54118.1"/>
    <property type="molecule type" value="Genomic_DNA"/>
</dbReference>
<dbReference type="PANTHER" id="PTHR30146:SF144">
    <property type="entry name" value="LACI-FAMILY TRANSCRIPTION REGULATOR"/>
    <property type="match status" value="1"/>
</dbReference>
<dbReference type="PROSITE" id="PS00356">
    <property type="entry name" value="HTH_LACI_1"/>
    <property type="match status" value="1"/>
</dbReference>
<dbReference type="SUPFAM" id="SSF47413">
    <property type="entry name" value="lambda repressor-like DNA-binding domains"/>
    <property type="match status" value="1"/>
</dbReference>
<dbReference type="Gene3D" id="3.40.50.2300">
    <property type="match status" value="2"/>
</dbReference>
<keyword evidence="3" id="KW-0804">Transcription</keyword>
<dbReference type="PROSITE" id="PS50932">
    <property type="entry name" value="HTH_LACI_2"/>
    <property type="match status" value="1"/>
</dbReference>
<dbReference type="SUPFAM" id="SSF53822">
    <property type="entry name" value="Periplasmic binding protein-like I"/>
    <property type="match status" value="1"/>
</dbReference>
<dbReference type="Proteomes" id="UP000284361">
    <property type="component" value="Unassembled WGS sequence"/>
</dbReference>
<protein>
    <submittedName>
        <fullName evidence="5">LacI family DNA-binding transcriptional regulator</fullName>
    </submittedName>
</protein>
<comment type="caution">
    <text evidence="5">The sequence shown here is derived from an EMBL/GenBank/DDBJ whole genome shotgun (WGS) entry which is preliminary data.</text>
</comment>
<evidence type="ECO:0000256" key="1">
    <source>
        <dbReference type="ARBA" id="ARBA00023015"/>
    </source>
</evidence>
<dbReference type="Pfam" id="PF13407">
    <property type="entry name" value="Peripla_BP_4"/>
    <property type="match status" value="1"/>
</dbReference>
<evidence type="ECO:0000313" key="5">
    <source>
        <dbReference type="EMBL" id="RGM85608.1"/>
    </source>
</evidence>
<organism evidence="5 7">
    <name type="scientific">Phocaeicola plebeius</name>
    <dbReference type="NCBI Taxonomy" id="310297"/>
    <lineage>
        <taxon>Bacteria</taxon>
        <taxon>Pseudomonadati</taxon>
        <taxon>Bacteroidota</taxon>
        <taxon>Bacteroidia</taxon>
        <taxon>Bacteroidales</taxon>
        <taxon>Bacteroidaceae</taxon>
        <taxon>Phocaeicola</taxon>
    </lineage>
</organism>
<evidence type="ECO:0000259" key="4">
    <source>
        <dbReference type="PROSITE" id="PS50932"/>
    </source>
</evidence>
<dbReference type="InterPro" id="IPR025997">
    <property type="entry name" value="SBP_2_dom"/>
</dbReference>
<evidence type="ECO:0000256" key="2">
    <source>
        <dbReference type="ARBA" id="ARBA00023125"/>
    </source>
</evidence>
<evidence type="ECO:0000313" key="6">
    <source>
        <dbReference type="EMBL" id="RHD54118.1"/>
    </source>
</evidence>
<dbReference type="EMBL" id="QSTW01000030">
    <property type="protein sequence ID" value="RGM85608.1"/>
    <property type="molecule type" value="Genomic_DNA"/>
</dbReference>
<evidence type="ECO:0000313" key="8">
    <source>
        <dbReference type="Proteomes" id="UP000284361"/>
    </source>
</evidence>
<dbReference type="InterPro" id="IPR010982">
    <property type="entry name" value="Lambda_DNA-bd_dom_sf"/>
</dbReference>
<name>A0A3E4Z436_9BACT</name>
<sequence>MQKNKNIRLTDIARMANVSVGTVDRVIHNRGRVSEENIRRVKEIMEQVGYKPNLIARSLAVKKPCHLVALIPDFRPGDYWSAMEYGIRRAEEEWESYGVKVSVLTFDQYSKASFDQAVSRLQEMPETVDGVIVGTLFKEAVIQLSEHLDAGEIPYVYVDSDIEEQGRLAYYGTDSVAGGEIGARMLLASMAFQGDILVAHIQHDKGSMSTQGQKRYSGFLQYLKQQGYEVNLVEVELWIGDEDHNEQVLDETFRNHPGIRGAVTFNSSCYILGDYLEKRQKHEIRLVGYDLIDPNVRLLNEGYVQALIAQRPELQGYNGVKALSRLLLFDERPQVVNLLPIDILLKENYQYYNKVSNLLLI</sequence>
<evidence type="ECO:0000256" key="3">
    <source>
        <dbReference type="ARBA" id="ARBA00023163"/>
    </source>
</evidence>
<dbReference type="InterPro" id="IPR028082">
    <property type="entry name" value="Peripla_BP_I"/>
</dbReference>
<dbReference type="CDD" id="cd01392">
    <property type="entry name" value="HTH_LacI"/>
    <property type="match status" value="1"/>
</dbReference>
<feature type="domain" description="HTH lacI-type" evidence="4">
    <location>
        <begin position="7"/>
        <end position="61"/>
    </location>
</feature>
<keyword evidence="2 5" id="KW-0238">DNA-binding</keyword>
<accession>A0A3E4Z436</accession>
<reference evidence="7 8" key="1">
    <citation type="submission" date="2018-08" db="EMBL/GenBank/DDBJ databases">
        <title>A genome reference for cultivated species of the human gut microbiota.</title>
        <authorList>
            <person name="Zou Y."/>
            <person name="Xue W."/>
            <person name="Luo G."/>
        </authorList>
    </citation>
    <scope>NUCLEOTIDE SEQUENCE [LARGE SCALE GENOMIC DNA]</scope>
    <source>
        <strain evidence="6 8">AM31-10</strain>
        <strain evidence="5 7">OM06-2</strain>
    </source>
</reference>
<evidence type="ECO:0000313" key="7">
    <source>
        <dbReference type="Proteomes" id="UP000260814"/>
    </source>
</evidence>
<dbReference type="PANTHER" id="PTHR30146">
    <property type="entry name" value="LACI-RELATED TRANSCRIPTIONAL REPRESSOR"/>
    <property type="match status" value="1"/>
</dbReference>
<dbReference type="SMART" id="SM00354">
    <property type="entry name" value="HTH_LACI"/>
    <property type="match status" value="1"/>
</dbReference>
<dbReference type="Proteomes" id="UP000260814">
    <property type="component" value="Unassembled WGS sequence"/>
</dbReference>
<proteinExistence type="predicted"/>
<dbReference type="GO" id="GO:0003700">
    <property type="term" value="F:DNA-binding transcription factor activity"/>
    <property type="evidence" value="ECO:0007669"/>
    <property type="project" value="TreeGrafter"/>
</dbReference>
<dbReference type="InterPro" id="IPR000843">
    <property type="entry name" value="HTH_LacI"/>
</dbReference>
<dbReference type="AlphaFoldDB" id="A0A3E4Z436"/>